<feature type="transmembrane region" description="Helical" evidence="1">
    <location>
        <begin position="7"/>
        <end position="27"/>
    </location>
</feature>
<proteinExistence type="predicted"/>
<protein>
    <submittedName>
        <fullName evidence="2">Uncharacterized protein</fullName>
    </submittedName>
</protein>
<gene>
    <name evidence="2" type="ORF">RM552_09510</name>
</gene>
<keyword evidence="1" id="KW-1133">Transmembrane helix</keyword>
<name>A0ABU2ZR15_9ALTE</name>
<dbReference type="Proteomes" id="UP001253545">
    <property type="component" value="Unassembled WGS sequence"/>
</dbReference>
<comment type="caution">
    <text evidence="2">The sequence shown here is derived from an EMBL/GenBank/DDBJ whole genome shotgun (WGS) entry which is preliminary data.</text>
</comment>
<dbReference type="RefSeq" id="WP_311368595.1">
    <property type="nucleotide sequence ID" value="NZ_JAVRHX010000002.1"/>
</dbReference>
<keyword evidence="1" id="KW-0472">Membrane</keyword>
<evidence type="ECO:0000313" key="2">
    <source>
        <dbReference type="EMBL" id="MDT0595078.1"/>
    </source>
</evidence>
<reference evidence="2 3" key="1">
    <citation type="submission" date="2023-09" db="EMBL/GenBank/DDBJ databases">
        <authorList>
            <person name="Rey-Velasco X."/>
        </authorList>
    </citation>
    <scope>NUCLEOTIDE SEQUENCE [LARGE SCALE GENOMIC DNA]</scope>
    <source>
        <strain evidence="2 3">P117</strain>
    </source>
</reference>
<sequence>MIPNLDQLLLVCGISLAAVGLIVWLLIKIPVDDERSEHKDID</sequence>
<accession>A0ABU2ZR15</accession>
<keyword evidence="1" id="KW-0812">Transmembrane</keyword>
<dbReference type="EMBL" id="JAVRHX010000002">
    <property type="protein sequence ID" value="MDT0595078.1"/>
    <property type="molecule type" value="Genomic_DNA"/>
</dbReference>
<evidence type="ECO:0000313" key="3">
    <source>
        <dbReference type="Proteomes" id="UP001253545"/>
    </source>
</evidence>
<keyword evidence="3" id="KW-1185">Reference proteome</keyword>
<organism evidence="2 3">
    <name type="scientific">Glaciecola petra</name>
    <dbReference type="NCBI Taxonomy" id="3075602"/>
    <lineage>
        <taxon>Bacteria</taxon>
        <taxon>Pseudomonadati</taxon>
        <taxon>Pseudomonadota</taxon>
        <taxon>Gammaproteobacteria</taxon>
        <taxon>Alteromonadales</taxon>
        <taxon>Alteromonadaceae</taxon>
        <taxon>Glaciecola</taxon>
    </lineage>
</organism>
<evidence type="ECO:0000256" key="1">
    <source>
        <dbReference type="SAM" id="Phobius"/>
    </source>
</evidence>